<gene>
    <name evidence="4" type="ORF">PMIN01_12618</name>
</gene>
<protein>
    <recommendedName>
        <fullName evidence="6">FAD-binding domain-containing protein</fullName>
    </recommendedName>
</protein>
<dbReference type="OrthoDB" id="9993796at2759"/>
<dbReference type="GO" id="GO:0004497">
    <property type="term" value="F:monooxygenase activity"/>
    <property type="evidence" value="ECO:0007669"/>
    <property type="project" value="UniProtKB-KW"/>
</dbReference>
<dbReference type="Gene3D" id="3.30.9.10">
    <property type="entry name" value="D-Amino Acid Oxidase, subunit A, domain 2"/>
    <property type="match status" value="1"/>
</dbReference>
<keyword evidence="3" id="KW-0503">Monooxygenase</keyword>
<dbReference type="InterPro" id="IPR050493">
    <property type="entry name" value="FAD-dep_Monooxygenase_BioMet"/>
</dbReference>
<comment type="similarity">
    <text evidence="1">Belongs to the paxM FAD-dependent monooxygenase family.</text>
</comment>
<sequence length="167" mass="18510">MREEGSNMYSIEGKLQRSIPLASKTECDADRMVYHRRDIHDTLKEYATRVNGFGEPAEILTSSCVLVCDLDAGIVTLKDGSMIEGDVIIGADGAEVEAGHSWTSKGDLETLLEEYKDFPAWATGPFRLAKDDIGLRKLRNTKPLEMWHRGRVIFIGDAAHAMLPTQG</sequence>
<dbReference type="EMBL" id="WJXW01000016">
    <property type="protein sequence ID" value="KAF9729754.1"/>
    <property type="molecule type" value="Genomic_DNA"/>
</dbReference>
<dbReference type="PANTHER" id="PTHR13789:SF314">
    <property type="entry name" value="FAD-BINDING DOMAIN-CONTAINING PROTEIN"/>
    <property type="match status" value="1"/>
</dbReference>
<accession>A0A9P6G8N7</accession>
<dbReference type="InterPro" id="IPR036188">
    <property type="entry name" value="FAD/NAD-bd_sf"/>
</dbReference>
<dbReference type="Gene3D" id="3.50.50.60">
    <property type="entry name" value="FAD/NAD(P)-binding domain"/>
    <property type="match status" value="2"/>
</dbReference>
<dbReference type="SUPFAM" id="SSF51905">
    <property type="entry name" value="FAD/NAD(P)-binding domain"/>
    <property type="match status" value="1"/>
</dbReference>
<dbReference type="PANTHER" id="PTHR13789">
    <property type="entry name" value="MONOOXYGENASE"/>
    <property type="match status" value="1"/>
</dbReference>
<evidence type="ECO:0000313" key="5">
    <source>
        <dbReference type="Proteomes" id="UP000756921"/>
    </source>
</evidence>
<organism evidence="4 5">
    <name type="scientific">Paraphaeosphaeria minitans</name>
    <dbReference type="NCBI Taxonomy" id="565426"/>
    <lineage>
        <taxon>Eukaryota</taxon>
        <taxon>Fungi</taxon>
        <taxon>Dikarya</taxon>
        <taxon>Ascomycota</taxon>
        <taxon>Pezizomycotina</taxon>
        <taxon>Dothideomycetes</taxon>
        <taxon>Pleosporomycetidae</taxon>
        <taxon>Pleosporales</taxon>
        <taxon>Massarineae</taxon>
        <taxon>Didymosphaeriaceae</taxon>
        <taxon>Paraphaeosphaeria</taxon>
    </lineage>
</organism>
<keyword evidence="2" id="KW-0560">Oxidoreductase</keyword>
<dbReference type="AlphaFoldDB" id="A0A9P6G8N7"/>
<evidence type="ECO:0000256" key="2">
    <source>
        <dbReference type="ARBA" id="ARBA00023002"/>
    </source>
</evidence>
<proteinExistence type="inferred from homology"/>
<reference evidence="4" key="1">
    <citation type="journal article" date="2020" name="Mol. Plant Microbe Interact.">
        <title>Genome Sequence of the Biocontrol Agent Coniothyrium minitans strain Conio (IMI 134523).</title>
        <authorList>
            <person name="Patel D."/>
            <person name="Shittu T.A."/>
            <person name="Baroncelli R."/>
            <person name="Muthumeenakshi S."/>
            <person name="Osborne T.H."/>
            <person name="Janganan T.K."/>
            <person name="Sreenivasaprasad S."/>
        </authorList>
    </citation>
    <scope>NUCLEOTIDE SEQUENCE</scope>
    <source>
        <strain evidence="4">Conio</strain>
    </source>
</reference>
<keyword evidence="5" id="KW-1185">Reference proteome</keyword>
<name>A0A9P6G8N7_9PLEO</name>
<comment type="caution">
    <text evidence="4">The sequence shown here is derived from an EMBL/GenBank/DDBJ whole genome shotgun (WGS) entry which is preliminary data.</text>
</comment>
<dbReference type="Gene3D" id="3.30.9.30">
    <property type="match status" value="1"/>
</dbReference>
<evidence type="ECO:0000256" key="1">
    <source>
        <dbReference type="ARBA" id="ARBA00007992"/>
    </source>
</evidence>
<dbReference type="Proteomes" id="UP000756921">
    <property type="component" value="Unassembled WGS sequence"/>
</dbReference>
<evidence type="ECO:0000256" key="3">
    <source>
        <dbReference type="ARBA" id="ARBA00023033"/>
    </source>
</evidence>
<evidence type="ECO:0008006" key="6">
    <source>
        <dbReference type="Google" id="ProtNLM"/>
    </source>
</evidence>
<evidence type="ECO:0000313" key="4">
    <source>
        <dbReference type="EMBL" id="KAF9729754.1"/>
    </source>
</evidence>